<dbReference type="EMBL" id="QXFU01013029">
    <property type="protein sequence ID" value="KAE8951117.1"/>
    <property type="molecule type" value="Genomic_DNA"/>
</dbReference>
<comment type="caution">
    <text evidence="1">The sequence shown here is derived from an EMBL/GenBank/DDBJ whole genome shotgun (WGS) entry which is preliminary data.</text>
</comment>
<dbReference type="AlphaFoldDB" id="A0A6A3G389"/>
<evidence type="ECO:0000313" key="1">
    <source>
        <dbReference type="EMBL" id="KAE8951117.1"/>
    </source>
</evidence>
<organism evidence="1 2">
    <name type="scientific">Phytophthora rubi</name>
    <dbReference type="NCBI Taxonomy" id="129364"/>
    <lineage>
        <taxon>Eukaryota</taxon>
        <taxon>Sar</taxon>
        <taxon>Stramenopiles</taxon>
        <taxon>Oomycota</taxon>
        <taxon>Peronosporomycetes</taxon>
        <taxon>Peronosporales</taxon>
        <taxon>Peronosporaceae</taxon>
        <taxon>Phytophthora</taxon>
    </lineage>
</organism>
<gene>
    <name evidence="1" type="ORF">PR002_g33074</name>
</gene>
<protein>
    <submittedName>
        <fullName evidence="1">Uncharacterized protein</fullName>
    </submittedName>
</protein>
<reference evidence="1 2" key="1">
    <citation type="submission" date="2018-09" db="EMBL/GenBank/DDBJ databases">
        <title>Genomic investigation of the strawberry pathogen Phytophthora fragariae indicates pathogenicity is determined by transcriptional variation in three key races.</title>
        <authorList>
            <person name="Adams T.M."/>
            <person name="Armitage A.D."/>
            <person name="Sobczyk M.K."/>
            <person name="Bates H.J."/>
            <person name="Dunwell J.M."/>
            <person name="Nellist C.F."/>
            <person name="Harrison R.J."/>
        </authorList>
    </citation>
    <scope>NUCLEOTIDE SEQUENCE [LARGE SCALE GENOMIC DNA]</scope>
    <source>
        <strain evidence="1 2">SCRP324</strain>
    </source>
</reference>
<proteinExistence type="predicted"/>
<evidence type="ECO:0000313" key="2">
    <source>
        <dbReference type="Proteomes" id="UP000435112"/>
    </source>
</evidence>
<sequence length="44" mass="5034">MQLQFSTRPATAHTYAPSPGIMLPLDEFKRRWPRAATVRGHARL</sequence>
<accession>A0A6A3G389</accession>
<name>A0A6A3G389_9STRA</name>
<dbReference type="Proteomes" id="UP000435112">
    <property type="component" value="Unassembled WGS sequence"/>
</dbReference>